<dbReference type="HAMAP" id="MF_00374">
    <property type="entry name" value="Ribosomal_uL29"/>
    <property type="match status" value="1"/>
</dbReference>
<comment type="similarity">
    <text evidence="1 5">Belongs to the universal ribosomal protein uL29 family.</text>
</comment>
<dbReference type="SUPFAM" id="SSF46561">
    <property type="entry name" value="Ribosomal protein L29 (L29p)"/>
    <property type="match status" value="1"/>
</dbReference>
<reference evidence="6 7" key="1">
    <citation type="submission" date="2016-12" db="EMBL/GenBank/DDBJ databases">
        <title>Isolation and genomic insights into novel planktonic Zetaproteobacteria from stratified waters of the Chesapeake Bay.</title>
        <authorList>
            <person name="McAllister S.M."/>
            <person name="Kato S."/>
            <person name="Chan C.S."/>
            <person name="Chiu B.K."/>
            <person name="Field E.K."/>
        </authorList>
    </citation>
    <scope>NUCLEOTIDE SEQUENCE [LARGE SCALE GENOMIC DNA]</scope>
    <source>
        <strain evidence="6 7">CP-8</strain>
    </source>
</reference>
<dbReference type="Pfam" id="PF00831">
    <property type="entry name" value="Ribosomal_L29"/>
    <property type="match status" value="1"/>
</dbReference>
<dbReference type="InterPro" id="IPR001854">
    <property type="entry name" value="Ribosomal_uL29"/>
</dbReference>
<accession>A0A2K8LER6</accession>
<evidence type="ECO:0000256" key="1">
    <source>
        <dbReference type="ARBA" id="ARBA00009254"/>
    </source>
</evidence>
<dbReference type="FunFam" id="1.10.287.310:FF:000001">
    <property type="entry name" value="50S ribosomal protein L29"/>
    <property type="match status" value="1"/>
</dbReference>
<gene>
    <name evidence="5" type="primary">rpmC</name>
    <name evidence="6" type="ORF">Ga0123462_1929</name>
</gene>
<dbReference type="GO" id="GO:0022625">
    <property type="term" value="C:cytosolic large ribosomal subunit"/>
    <property type="evidence" value="ECO:0007669"/>
    <property type="project" value="TreeGrafter"/>
</dbReference>
<dbReference type="CDD" id="cd00427">
    <property type="entry name" value="Ribosomal_L29_HIP"/>
    <property type="match status" value="1"/>
</dbReference>
<organism evidence="6 7">
    <name type="scientific">Mariprofundus ferrinatatus</name>
    <dbReference type="NCBI Taxonomy" id="1921087"/>
    <lineage>
        <taxon>Bacteria</taxon>
        <taxon>Pseudomonadati</taxon>
        <taxon>Pseudomonadota</taxon>
        <taxon>Candidatius Mariprofundia</taxon>
        <taxon>Mariprofundales</taxon>
        <taxon>Mariprofundaceae</taxon>
        <taxon>Mariprofundus</taxon>
    </lineage>
</organism>
<dbReference type="GO" id="GO:0006412">
    <property type="term" value="P:translation"/>
    <property type="evidence" value="ECO:0007669"/>
    <property type="project" value="UniProtKB-UniRule"/>
</dbReference>
<dbReference type="KEGG" id="mfn:Ga0123462_1929"/>
<evidence type="ECO:0000256" key="4">
    <source>
        <dbReference type="ARBA" id="ARBA00035204"/>
    </source>
</evidence>
<proteinExistence type="inferred from homology"/>
<dbReference type="RefSeq" id="WP_100266078.1">
    <property type="nucleotide sequence ID" value="NZ_CP018800.1"/>
</dbReference>
<sequence>MSDNKKAKDLRGMKDAELKERMDELAAENMKLRFQKATMQLNNTARVGQVRREIARIKTILAERG</sequence>
<dbReference type="Gene3D" id="1.10.287.310">
    <property type="match status" value="1"/>
</dbReference>
<dbReference type="NCBIfam" id="TIGR00012">
    <property type="entry name" value="L29"/>
    <property type="match status" value="1"/>
</dbReference>
<dbReference type="OrthoDB" id="9815192at2"/>
<dbReference type="PANTHER" id="PTHR10916:SF0">
    <property type="entry name" value="LARGE RIBOSOMAL SUBUNIT PROTEIN UL29C"/>
    <property type="match status" value="1"/>
</dbReference>
<dbReference type="PANTHER" id="PTHR10916">
    <property type="entry name" value="60S RIBOSOMAL PROTEIN L35/50S RIBOSOMAL PROTEIN L29"/>
    <property type="match status" value="1"/>
</dbReference>
<evidence type="ECO:0000256" key="5">
    <source>
        <dbReference type="HAMAP-Rule" id="MF_00374"/>
    </source>
</evidence>
<evidence type="ECO:0000313" key="6">
    <source>
        <dbReference type="EMBL" id="ATX82766.1"/>
    </source>
</evidence>
<dbReference type="GO" id="GO:0003735">
    <property type="term" value="F:structural constituent of ribosome"/>
    <property type="evidence" value="ECO:0007669"/>
    <property type="project" value="InterPro"/>
</dbReference>
<name>A0A2K8LER6_9PROT</name>
<dbReference type="EMBL" id="CP018800">
    <property type="protein sequence ID" value="ATX82766.1"/>
    <property type="molecule type" value="Genomic_DNA"/>
</dbReference>
<keyword evidence="7" id="KW-1185">Reference proteome</keyword>
<keyword evidence="3 5" id="KW-0687">Ribonucleoprotein</keyword>
<dbReference type="InterPro" id="IPR050063">
    <property type="entry name" value="Ribosomal_protein_uL29"/>
</dbReference>
<dbReference type="AlphaFoldDB" id="A0A2K8LER6"/>
<dbReference type="Proteomes" id="UP000231637">
    <property type="component" value="Chromosome"/>
</dbReference>
<evidence type="ECO:0000256" key="2">
    <source>
        <dbReference type="ARBA" id="ARBA00022980"/>
    </source>
</evidence>
<keyword evidence="2 5" id="KW-0689">Ribosomal protein</keyword>
<protein>
    <recommendedName>
        <fullName evidence="4 5">Large ribosomal subunit protein uL29</fullName>
    </recommendedName>
</protein>
<dbReference type="InterPro" id="IPR036049">
    <property type="entry name" value="Ribosomal_uL29_sf"/>
</dbReference>
<dbReference type="InterPro" id="IPR018254">
    <property type="entry name" value="Ribosomal_uL29_CS"/>
</dbReference>
<evidence type="ECO:0000256" key="3">
    <source>
        <dbReference type="ARBA" id="ARBA00023274"/>
    </source>
</evidence>
<dbReference type="PROSITE" id="PS00579">
    <property type="entry name" value="RIBOSOMAL_L29"/>
    <property type="match status" value="1"/>
</dbReference>
<evidence type="ECO:0000313" key="7">
    <source>
        <dbReference type="Proteomes" id="UP000231637"/>
    </source>
</evidence>